<evidence type="ECO:0000256" key="2">
    <source>
        <dbReference type="ARBA" id="ARBA00004651"/>
    </source>
</evidence>
<keyword evidence="10" id="KW-0067">ATP-binding</keyword>
<evidence type="ECO:0000256" key="16">
    <source>
        <dbReference type="SAM" id="Coils"/>
    </source>
</evidence>
<dbReference type="Pfam" id="PF02518">
    <property type="entry name" value="HATPase_c"/>
    <property type="match status" value="1"/>
</dbReference>
<evidence type="ECO:0000256" key="11">
    <source>
        <dbReference type="ARBA" id="ARBA00022989"/>
    </source>
</evidence>
<dbReference type="GO" id="GO:0005886">
    <property type="term" value="C:plasma membrane"/>
    <property type="evidence" value="ECO:0007669"/>
    <property type="project" value="UniProtKB-SubCell"/>
</dbReference>
<keyword evidence="7 17" id="KW-0812">Transmembrane</keyword>
<dbReference type="Pfam" id="PF00072">
    <property type="entry name" value="Response_reg"/>
    <property type="match status" value="1"/>
</dbReference>
<evidence type="ECO:0000259" key="20">
    <source>
        <dbReference type="PROSITE" id="PS50885"/>
    </source>
</evidence>
<dbReference type="NCBIfam" id="NF008318">
    <property type="entry name" value="PRK11107.1"/>
    <property type="match status" value="1"/>
</dbReference>
<evidence type="ECO:0000259" key="21">
    <source>
        <dbReference type="PROSITE" id="PS50894"/>
    </source>
</evidence>
<evidence type="ECO:0000259" key="19">
    <source>
        <dbReference type="PROSITE" id="PS50110"/>
    </source>
</evidence>
<dbReference type="InterPro" id="IPR019247">
    <property type="entry name" value="Histidine_kinase_BarA_N"/>
</dbReference>
<dbReference type="FunFam" id="1.10.287.130:FF:000003">
    <property type="entry name" value="Histidine kinase"/>
    <property type="match status" value="1"/>
</dbReference>
<dbReference type="PROSITE" id="PS50110">
    <property type="entry name" value="RESPONSE_REGULATORY"/>
    <property type="match status" value="2"/>
</dbReference>
<evidence type="ECO:0000313" key="22">
    <source>
        <dbReference type="EMBL" id="KGJ95600.1"/>
    </source>
</evidence>
<dbReference type="CDD" id="cd00082">
    <property type="entry name" value="HisKA"/>
    <property type="match status" value="1"/>
</dbReference>
<feature type="coiled-coil region" evidence="16">
    <location>
        <begin position="244"/>
        <end position="300"/>
    </location>
</feature>
<dbReference type="InterPro" id="IPR036097">
    <property type="entry name" value="HisK_dim/P_sf"/>
</dbReference>
<gene>
    <name evidence="22" type="ORF">ND2E_1382</name>
</gene>
<dbReference type="Gene3D" id="3.30.565.10">
    <property type="entry name" value="Histidine kinase-like ATPase, C-terminal domain"/>
    <property type="match status" value="1"/>
</dbReference>
<dbReference type="PROSITE" id="PS50109">
    <property type="entry name" value="HIS_KIN"/>
    <property type="match status" value="1"/>
</dbReference>
<dbReference type="AlphaFoldDB" id="A0A099KZK5"/>
<name>A0A099KZK5_COLPS</name>
<keyword evidence="12" id="KW-0902">Two-component regulatory system</keyword>
<dbReference type="InterPro" id="IPR003660">
    <property type="entry name" value="HAMP_dom"/>
</dbReference>
<feature type="transmembrane region" description="Helical" evidence="17">
    <location>
        <begin position="9"/>
        <end position="31"/>
    </location>
</feature>
<dbReference type="Proteomes" id="UP000029843">
    <property type="component" value="Unassembled WGS sequence"/>
</dbReference>
<evidence type="ECO:0000256" key="3">
    <source>
        <dbReference type="ARBA" id="ARBA00012438"/>
    </source>
</evidence>
<dbReference type="Gene3D" id="1.20.120.160">
    <property type="entry name" value="HPT domain"/>
    <property type="match status" value="1"/>
</dbReference>
<organism evidence="22 23">
    <name type="scientific">Colwellia psychrerythraea</name>
    <name type="common">Vibrio psychroerythus</name>
    <dbReference type="NCBI Taxonomy" id="28229"/>
    <lineage>
        <taxon>Bacteria</taxon>
        <taxon>Pseudomonadati</taxon>
        <taxon>Pseudomonadota</taxon>
        <taxon>Gammaproteobacteria</taxon>
        <taxon>Alteromonadales</taxon>
        <taxon>Colwelliaceae</taxon>
        <taxon>Colwellia</taxon>
    </lineage>
</organism>
<dbReference type="GO" id="GO:0000155">
    <property type="term" value="F:phosphorelay sensor kinase activity"/>
    <property type="evidence" value="ECO:0007669"/>
    <property type="project" value="InterPro"/>
</dbReference>
<dbReference type="InterPro" id="IPR008207">
    <property type="entry name" value="Sig_transdc_His_kin_Hpt_dom"/>
</dbReference>
<dbReference type="Pfam" id="PF00512">
    <property type="entry name" value="HisKA"/>
    <property type="match status" value="1"/>
</dbReference>
<evidence type="ECO:0000256" key="14">
    <source>
        <dbReference type="PROSITE-ProRule" id="PRU00110"/>
    </source>
</evidence>
<keyword evidence="11 17" id="KW-1133">Transmembrane helix</keyword>
<dbReference type="InterPro" id="IPR004358">
    <property type="entry name" value="Sig_transdc_His_kin-like_C"/>
</dbReference>
<evidence type="ECO:0000256" key="8">
    <source>
        <dbReference type="ARBA" id="ARBA00022741"/>
    </source>
</evidence>
<feature type="modified residue" description="4-aspartylphosphate" evidence="15">
    <location>
        <position position="738"/>
    </location>
</feature>
<dbReference type="InterPro" id="IPR005467">
    <property type="entry name" value="His_kinase_dom"/>
</dbReference>
<dbReference type="EC" id="2.7.13.3" evidence="3"/>
<keyword evidence="13 17" id="KW-0472">Membrane</keyword>
<evidence type="ECO:0000256" key="6">
    <source>
        <dbReference type="ARBA" id="ARBA00022679"/>
    </source>
</evidence>
<dbReference type="GO" id="GO:0005524">
    <property type="term" value="F:ATP binding"/>
    <property type="evidence" value="ECO:0007669"/>
    <property type="project" value="UniProtKB-KW"/>
</dbReference>
<dbReference type="EMBL" id="JQED01000003">
    <property type="protein sequence ID" value="KGJ95600.1"/>
    <property type="molecule type" value="Genomic_DNA"/>
</dbReference>
<dbReference type="PATRIC" id="fig|28229.4.peg.379"/>
<feature type="domain" description="HAMP" evidence="20">
    <location>
        <begin position="211"/>
        <end position="263"/>
    </location>
</feature>
<dbReference type="PROSITE" id="PS50885">
    <property type="entry name" value="HAMP"/>
    <property type="match status" value="1"/>
</dbReference>
<evidence type="ECO:0000256" key="10">
    <source>
        <dbReference type="ARBA" id="ARBA00022840"/>
    </source>
</evidence>
<dbReference type="CDD" id="cd16922">
    <property type="entry name" value="HATPase_EvgS-ArcB-TorS-like"/>
    <property type="match status" value="1"/>
</dbReference>
<keyword evidence="5 15" id="KW-0597">Phosphoprotein</keyword>
<dbReference type="SMART" id="SM00387">
    <property type="entry name" value="HATPase_c"/>
    <property type="match status" value="1"/>
</dbReference>
<dbReference type="Pfam" id="PF09984">
    <property type="entry name" value="sCache_4"/>
    <property type="match status" value="1"/>
</dbReference>
<dbReference type="InterPro" id="IPR011006">
    <property type="entry name" value="CheY-like_superfamily"/>
</dbReference>
<dbReference type="PRINTS" id="PR00344">
    <property type="entry name" value="BCTRLSENSOR"/>
</dbReference>
<dbReference type="InterPro" id="IPR003594">
    <property type="entry name" value="HATPase_dom"/>
</dbReference>
<comment type="caution">
    <text evidence="15">Lacks conserved residue(s) required for the propagation of feature annotation.</text>
</comment>
<dbReference type="InterPro" id="IPR003661">
    <property type="entry name" value="HisK_dim/P_dom"/>
</dbReference>
<proteinExistence type="predicted"/>
<keyword evidence="16" id="KW-0175">Coiled coil</keyword>
<dbReference type="FunFam" id="3.30.565.10:FF:000010">
    <property type="entry name" value="Sensor histidine kinase RcsC"/>
    <property type="match status" value="1"/>
</dbReference>
<dbReference type="Gene3D" id="6.10.340.10">
    <property type="match status" value="1"/>
</dbReference>
<accession>A0A099KZK5</accession>
<dbReference type="Gene3D" id="1.10.287.130">
    <property type="match status" value="1"/>
</dbReference>
<evidence type="ECO:0000256" key="12">
    <source>
        <dbReference type="ARBA" id="ARBA00023012"/>
    </source>
</evidence>
<dbReference type="CDD" id="cd17546">
    <property type="entry name" value="REC_hyHK_CKI1_RcsC-like"/>
    <property type="match status" value="1"/>
</dbReference>
<dbReference type="SMART" id="SM00304">
    <property type="entry name" value="HAMP"/>
    <property type="match status" value="1"/>
</dbReference>
<evidence type="ECO:0000313" key="23">
    <source>
        <dbReference type="Proteomes" id="UP000029843"/>
    </source>
</evidence>
<comment type="subcellular location">
    <subcellularLocation>
        <location evidence="2">Cell membrane</location>
        <topology evidence="2">Multi-pass membrane protein</topology>
    </subcellularLocation>
</comment>
<evidence type="ECO:0000256" key="7">
    <source>
        <dbReference type="ARBA" id="ARBA00022692"/>
    </source>
</evidence>
<dbReference type="SUPFAM" id="SSF55874">
    <property type="entry name" value="ATPase domain of HSP90 chaperone/DNA topoisomerase II/histidine kinase"/>
    <property type="match status" value="1"/>
</dbReference>
<evidence type="ECO:0000256" key="1">
    <source>
        <dbReference type="ARBA" id="ARBA00000085"/>
    </source>
</evidence>
<dbReference type="Pfam" id="PF01627">
    <property type="entry name" value="Hpt"/>
    <property type="match status" value="1"/>
</dbReference>
<feature type="domain" description="HPt" evidence="21">
    <location>
        <begin position="845"/>
        <end position="943"/>
    </location>
</feature>
<comment type="catalytic activity">
    <reaction evidence="1">
        <text>ATP + protein L-histidine = ADP + protein N-phospho-L-histidine.</text>
        <dbReference type="EC" id="2.7.13.3"/>
    </reaction>
</comment>
<keyword evidence="6" id="KW-0808">Transferase</keyword>
<dbReference type="CDD" id="cd06225">
    <property type="entry name" value="HAMP"/>
    <property type="match status" value="1"/>
</dbReference>
<evidence type="ECO:0000256" key="9">
    <source>
        <dbReference type="ARBA" id="ARBA00022777"/>
    </source>
</evidence>
<dbReference type="PANTHER" id="PTHR45339">
    <property type="entry name" value="HYBRID SIGNAL TRANSDUCTION HISTIDINE KINASE J"/>
    <property type="match status" value="1"/>
</dbReference>
<evidence type="ECO:0000256" key="5">
    <source>
        <dbReference type="ARBA" id="ARBA00022553"/>
    </source>
</evidence>
<feature type="modified residue" description="Phosphohistidine" evidence="14">
    <location>
        <position position="884"/>
    </location>
</feature>
<feature type="domain" description="Response regulatory" evidence="19">
    <location>
        <begin position="689"/>
        <end position="805"/>
    </location>
</feature>
<keyword evidence="9 22" id="KW-0418">Kinase</keyword>
<dbReference type="OrthoDB" id="9810730at2"/>
<feature type="domain" description="Response regulatory" evidence="19">
    <location>
        <begin position="549"/>
        <end position="669"/>
    </location>
</feature>
<evidence type="ECO:0000256" key="4">
    <source>
        <dbReference type="ARBA" id="ARBA00022475"/>
    </source>
</evidence>
<dbReference type="Pfam" id="PF00672">
    <property type="entry name" value="HAMP"/>
    <property type="match status" value="1"/>
</dbReference>
<evidence type="ECO:0000256" key="15">
    <source>
        <dbReference type="PROSITE-ProRule" id="PRU00169"/>
    </source>
</evidence>
<dbReference type="RefSeq" id="WP_033092135.1">
    <property type="nucleotide sequence ID" value="NZ_JQED01000003.1"/>
</dbReference>
<reference evidence="22 23" key="1">
    <citation type="submission" date="2014-08" db="EMBL/GenBank/DDBJ databases">
        <title>Genomic and Phenotypic Diversity of Colwellia psychrerythraea strains from Disparate Marine Basins.</title>
        <authorList>
            <person name="Techtmann S.M."/>
            <person name="Stelling S.C."/>
            <person name="Utturkar S.M."/>
            <person name="Alshibli N."/>
            <person name="Harris A."/>
            <person name="Brown S.D."/>
            <person name="Hazen T.C."/>
        </authorList>
    </citation>
    <scope>NUCLEOTIDE SEQUENCE [LARGE SCALE GENOMIC DNA]</scope>
    <source>
        <strain evidence="22 23">ND2E</strain>
    </source>
</reference>
<feature type="transmembrane region" description="Helical" evidence="17">
    <location>
        <begin position="188"/>
        <end position="210"/>
    </location>
</feature>
<dbReference type="SUPFAM" id="SSF47226">
    <property type="entry name" value="Histidine-containing phosphotransfer domain, HPT domain"/>
    <property type="match status" value="1"/>
</dbReference>
<keyword evidence="8" id="KW-0547">Nucleotide-binding</keyword>
<protein>
    <recommendedName>
        <fullName evidence="3">histidine kinase</fullName>
        <ecNumber evidence="3">2.7.13.3</ecNumber>
    </recommendedName>
</protein>
<dbReference type="SMART" id="SM00448">
    <property type="entry name" value="REC"/>
    <property type="match status" value="1"/>
</dbReference>
<dbReference type="PANTHER" id="PTHR45339:SF5">
    <property type="entry name" value="HISTIDINE KINASE"/>
    <property type="match status" value="1"/>
</dbReference>
<comment type="caution">
    <text evidence="22">The sequence shown here is derived from an EMBL/GenBank/DDBJ whole genome shotgun (WGS) entry which is preliminary data.</text>
</comment>
<dbReference type="SMART" id="SM00073">
    <property type="entry name" value="HPT"/>
    <property type="match status" value="1"/>
</dbReference>
<evidence type="ECO:0000256" key="13">
    <source>
        <dbReference type="ARBA" id="ARBA00023136"/>
    </source>
</evidence>
<dbReference type="SUPFAM" id="SSF47384">
    <property type="entry name" value="Homodimeric domain of signal transducing histidine kinase"/>
    <property type="match status" value="1"/>
</dbReference>
<feature type="domain" description="Histidine kinase" evidence="18">
    <location>
        <begin position="310"/>
        <end position="531"/>
    </location>
</feature>
<sequence length="954" mass="106934">MHKISLKDWVIILTIIPTTLIGFGLASYFSYSRSMELNDFLEQRAQSIIEPIAIASKDPLLNKNRDKLRQLISFTHRNQSNIVKSIVIFTEDNQVFVTSAYHGDTNLMRIKAGEELPSHTYIQTLPDYMIFRAPIIDENYNRQTKPKTKTIANSQFNYSSSNSKPVIIGYIAMQIDKSQLNFQQQSQFIVAFAFALLGSLLSAILAIRLIKKVTKPINSMVLAIERIREGKLESRVSGQLIGELNFLKNGINAMAQSLDSYQNEMQASIDQATIDLRESLEQFEIQNVELSISKRKAQEANRVKSEFLANMSHELRTPLNGVIGFTRQVLKTPLSENQRDYLQTIDRSANNLLTIINDILDFSKLDAGKMVTENIPFSLRESVDETLTLLAPSAHKKNIELSINIPQTLPDSLVGDTMRIKQIITNLVSNAIKFTPQGSVSIDIVSEVVNPNNIKLKVIVTDTGIGMTSSQQRTIFDAFTQADQSITRLYGGTGLGLVICQRLAQEMNGDIGFSSEKNHGSSFWFTFQCEINAMPLMLELNNQHLVNKTVLYFEENDHSRESTKDLLKHWKMRVTTVVNRHELSQVLSHSSQTQRGFDYVLIGHNQTSTALSELKKTIAQLQPFSSQIHLALNNTSPSLHEALIASGAVSCMSKPLSPITLSKVLQPEIKSKAEKLTLNSPMGKVLPIKVLAVDDNEANLKLIKALLLEQVAEVIEADNGMSAIEFCKTETFSLIFMDIQMPVMDGISALKEIKKLSNNSNTPIIAVTAHALSGEKEKMHQQGFNAYMTKPIDETMLRHIIYEYCDFEQLVSTTAPRNPTDVIGQLEASTKIIDWPLALKRSANKAELAKEMFLGLVESLPETQLSIREAINMQDVAQIKRLIHKLNGACCYTGTPNLAKITTQLETQLKMGLSTEELEPEFLEFFEHIEQVLFAVPETLKTINSHSPLSEREK</sequence>
<dbReference type="SUPFAM" id="SSF52172">
    <property type="entry name" value="CheY-like"/>
    <property type="match status" value="2"/>
</dbReference>
<dbReference type="SMART" id="SM00388">
    <property type="entry name" value="HisKA"/>
    <property type="match status" value="1"/>
</dbReference>
<dbReference type="CDD" id="cd00088">
    <property type="entry name" value="HPT"/>
    <property type="match status" value="1"/>
</dbReference>
<dbReference type="InterPro" id="IPR001789">
    <property type="entry name" value="Sig_transdc_resp-reg_receiver"/>
</dbReference>
<dbReference type="Gene3D" id="3.40.50.2300">
    <property type="match status" value="2"/>
</dbReference>
<dbReference type="PROSITE" id="PS50894">
    <property type="entry name" value="HPT"/>
    <property type="match status" value="1"/>
</dbReference>
<evidence type="ECO:0000259" key="18">
    <source>
        <dbReference type="PROSITE" id="PS50109"/>
    </source>
</evidence>
<keyword evidence="4" id="KW-1003">Cell membrane</keyword>
<evidence type="ECO:0000256" key="17">
    <source>
        <dbReference type="SAM" id="Phobius"/>
    </source>
</evidence>
<dbReference type="InterPro" id="IPR036890">
    <property type="entry name" value="HATPase_C_sf"/>
</dbReference>
<dbReference type="InterPro" id="IPR036641">
    <property type="entry name" value="HPT_dom_sf"/>
</dbReference>